<evidence type="ECO:0000313" key="2">
    <source>
        <dbReference type="Proteomes" id="UP000176409"/>
    </source>
</evidence>
<name>A0A1F6B0X6_9BACT</name>
<evidence type="ECO:0000313" key="1">
    <source>
        <dbReference type="EMBL" id="OGG30594.1"/>
    </source>
</evidence>
<dbReference type="Proteomes" id="UP000176409">
    <property type="component" value="Unassembled WGS sequence"/>
</dbReference>
<accession>A0A1F6B0X6</accession>
<dbReference type="Gene3D" id="2.10.260.10">
    <property type="match status" value="1"/>
</dbReference>
<dbReference type="AlphaFoldDB" id="A0A1F6B0X6"/>
<dbReference type="SUPFAM" id="SSF89447">
    <property type="entry name" value="AbrB/MazE/MraZ-like"/>
    <property type="match status" value="1"/>
</dbReference>
<evidence type="ECO:0008006" key="3">
    <source>
        <dbReference type="Google" id="ProtNLM"/>
    </source>
</evidence>
<sequence length="79" mass="8752">MRTTISQLGNSNAVILPSPIMQEAKWRRGQKMTIDYVAQAGGVFIRPIAKTPSSRSQQEFQTWLDGFLAEDGALLDELA</sequence>
<protein>
    <recommendedName>
        <fullName evidence="3">SpoVT-AbrB domain-containing protein</fullName>
    </recommendedName>
</protein>
<dbReference type="EMBL" id="MFJZ01000013">
    <property type="protein sequence ID" value="OGG30594.1"/>
    <property type="molecule type" value="Genomic_DNA"/>
</dbReference>
<organism evidence="1 2">
    <name type="scientific">Candidatus Gottesmanbacteria bacterium RIFCSPLOWO2_01_FULL_49_10</name>
    <dbReference type="NCBI Taxonomy" id="1798396"/>
    <lineage>
        <taxon>Bacteria</taxon>
        <taxon>Candidatus Gottesmaniibacteriota</taxon>
    </lineage>
</organism>
<reference evidence="1 2" key="1">
    <citation type="journal article" date="2016" name="Nat. Commun.">
        <title>Thousands of microbial genomes shed light on interconnected biogeochemical processes in an aquifer system.</title>
        <authorList>
            <person name="Anantharaman K."/>
            <person name="Brown C.T."/>
            <person name="Hug L.A."/>
            <person name="Sharon I."/>
            <person name="Castelle C.J."/>
            <person name="Probst A.J."/>
            <person name="Thomas B.C."/>
            <person name="Singh A."/>
            <person name="Wilkins M.J."/>
            <person name="Karaoz U."/>
            <person name="Brodie E.L."/>
            <person name="Williams K.H."/>
            <person name="Hubbard S.S."/>
            <person name="Banfield J.F."/>
        </authorList>
    </citation>
    <scope>NUCLEOTIDE SEQUENCE [LARGE SCALE GENOMIC DNA]</scope>
</reference>
<dbReference type="STRING" id="1798396.A2973_01155"/>
<dbReference type="InterPro" id="IPR037914">
    <property type="entry name" value="SpoVT-AbrB_sf"/>
</dbReference>
<gene>
    <name evidence="1" type="ORF">A2973_01155</name>
</gene>
<proteinExistence type="predicted"/>
<comment type="caution">
    <text evidence="1">The sequence shown here is derived from an EMBL/GenBank/DDBJ whole genome shotgun (WGS) entry which is preliminary data.</text>
</comment>